<feature type="transmembrane region" description="Helical" evidence="6">
    <location>
        <begin position="98"/>
        <end position="129"/>
    </location>
</feature>
<organism evidence="7 8">
    <name type="scientific">Legionella brunensis</name>
    <dbReference type="NCBI Taxonomy" id="29422"/>
    <lineage>
        <taxon>Bacteria</taxon>
        <taxon>Pseudomonadati</taxon>
        <taxon>Pseudomonadota</taxon>
        <taxon>Gammaproteobacteria</taxon>
        <taxon>Legionellales</taxon>
        <taxon>Legionellaceae</taxon>
        <taxon>Legionella</taxon>
    </lineage>
</organism>
<feature type="transmembrane region" description="Helical" evidence="6">
    <location>
        <begin position="294"/>
        <end position="311"/>
    </location>
</feature>
<dbReference type="Proteomes" id="UP000054742">
    <property type="component" value="Unassembled WGS sequence"/>
</dbReference>
<dbReference type="InterPro" id="IPR011701">
    <property type="entry name" value="MFS"/>
</dbReference>
<dbReference type="STRING" id="29422.Lbru_0974"/>
<evidence type="ECO:0000256" key="5">
    <source>
        <dbReference type="ARBA" id="ARBA00023136"/>
    </source>
</evidence>
<name>A0A0W0SP52_9GAMM</name>
<dbReference type="PANTHER" id="PTHR12778:SF10">
    <property type="entry name" value="MAJOR FACILITATOR SUPERFAMILY DOMAIN-CONTAINING PROTEIN 3"/>
    <property type="match status" value="1"/>
</dbReference>
<evidence type="ECO:0000256" key="6">
    <source>
        <dbReference type="SAM" id="Phobius"/>
    </source>
</evidence>
<dbReference type="PATRIC" id="fig|29422.6.peg.1026"/>
<feature type="transmembrane region" description="Helical" evidence="6">
    <location>
        <begin position="12"/>
        <end position="35"/>
    </location>
</feature>
<dbReference type="AlphaFoldDB" id="A0A0W0SP52"/>
<dbReference type="PANTHER" id="PTHR12778">
    <property type="entry name" value="SOLUTE CARRIER FAMILY 33 ACETYL-COA TRANSPORTER -RELATED"/>
    <property type="match status" value="1"/>
</dbReference>
<dbReference type="InterPro" id="IPR004752">
    <property type="entry name" value="AmpG_permease/AT-1"/>
</dbReference>
<evidence type="ECO:0000313" key="7">
    <source>
        <dbReference type="EMBL" id="KTC85178.1"/>
    </source>
</evidence>
<proteinExistence type="predicted"/>
<accession>A0A0W0SP52</accession>
<feature type="transmembrane region" description="Helical" evidence="6">
    <location>
        <begin position="354"/>
        <end position="375"/>
    </location>
</feature>
<evidence type="ECO:0000256" key="4">
    <source>
        <dbReference type="ARBA" id="ARBA00022989"/>
    </source>
</evidence>
<dbReference type="InterPro" id="IPR036259">
    <property type="entry name" value="MFS_trans_sf"/>
</dbReference>
<feature type="transmembrane region" description="Helical" evidence="6">
    <location>
        <begin position="150"/>
        <end position="169"/>
    </location>
</feature>
<comment type="subcellular location">
    <subcellularLocation>
        <location evidence="1">Membrane</location>
        <topology evidence="1">Multi-pass membrane protein</topology>
    </subcellularLocation>
</comment>
<evidence type="ECO:0000256" key="1">
    <source>
        <dbReference type="ARBA" id="ARBA00004141"/>
    </source>
</evidence>
<keyword evidence="3 6" id="KW-0812">Transmembrane</keyword>
<evidence type="ECO:0000256" key="2">
    <source>
        <dbReference type="ARBA" id="ARBA00022448"/>
    </source>
</evidence>
<dbReference type="Pfam" id="PF07690">
    <property type="entry name" value="MFS_1"/>
    <property type="match status" value="1"/>
</dbReference>
<feature type="transmembrane region" description="Helical" evidence="6">
    <location>
        <begin position="175"/>
        <end position="194"/>
    </location>
</feature>
<dbReference type="GO" id="GO:0016020">
    <property type="term" value="C:membrane"/>
    <property type="evidence" value="ECO:0007669"/>
    <property type="project" value="UniProtKB-SubCell"/>
</dbReference>
<gene>
    <name evidence="7" type="ORF">Lbru_0974</name>
</gene>
<reference evidence="7 8" key="1">
    <citation type="submission" date="2015-11" db="EMBL/GenBank/DDBJ databases">
        <title>Genomic analysis of 38 Legionella species identifies large and diverse effector repertoires.</title>
        <authorList>
            <person name="Burstein D."/>
            <person name="Amaro F."/>
            <person name="Zusman T."/>
            <person name="Lifshitz Z."/>
            <person name="Cohen O."/>
            <person name="Gilbert J.A."/>
            <person name="Pupko T."/>
            <person name="Shuman H.A."/>
            <person name="Segal G."/>
        </authorList>
    </citation>
    <scope>NUCLEOTIDE SEQUENCE [LARGE SCALE GENOMIC DNA]</scope>
    <source>
        <strain evidence="7 8">ATCC 43878</strain>
    </source>
</reference>
<feature type="transmembrane region" description="Helical" evidence="6">
    <location>
        <begin position="75"/>
        <end position="92"/>
    </location>
</feature>
<evidence type="ECO:0000256" key="3">
    <source>
        <dbReference type="ARBA" id="ARBA00022692"/>
    </source>
</evidence>
<dbReference type="RefSeq" id="WP_058441068.1">
    <property type="nucleotide sequence ID" value="NZ_CAAAHU010000009.1"/>
</dbReference>
<comment type="caution">
    <text evidence="7">The sequence shown here is derived from an EMBL/GenBank/DDBJ whole genome shotgun (WGS) entry which is preliminary data.</text>
</comment>
<feature type="transmembrane region" description="Helical" evidence="6">
    <location>
        <begin position="47"/>
        <end position="68"/>
    </location>
</feature>
<feature type="transmembrane region" description="Helical" evidence="6">
    <location>
        <begin position="262"/>
        <end position="282"/>
    </location>
</feature>
<evidence type="ECO:0000313" key="8">
    <source>
        <dbReference type="Proteomes" id="UP000054742"/>
    </source>
</evidence>
<dbReference type="OrthoDB" id="9787815at2"/>
<dbReference type="GO" id="GO:0022857">
    <property type="term" value="F:transmembrane transporter activity"/>
    <property type="evidence" value="ECO:0007669"/>
    <property type="project" value="InterPro"/>
</dbReference>
<dbReference type="EMBL" id="LNXV01000007">
    <property type="protein sequence ID" value="KTC85178.1"/>
    <property type="molecule type" value="Genomic_DNA"/>
</dbReference>
<feature type="transmembrane region" description="Helical" evidence="6">
    <location>
        <begin position="317"/>
        <end position="342"/>
    </location>
</feature>
<keyword evidence="4 6" id="KW-1133">Transmembrane helix</keyword>
<keyword evidence="8" id="KW-1185">Reference proteome</keyword>
<dbReference type="Gene3D" id="1.20.1250.20">
    <property type="entry name" value="MFS general substrate transporter like domains"/>
    <property type="match status" value="1"/>
</dbReference>
<protein>
    <submittedName>
        <fullName evidence="7">Beta lactamase induction signal transducer AmpG</fullName>
    </submittedName>
</protein>
<feature type="transmembrane region" description="Helical" evidence="6">
    <location>
        <begin position="215"/>
        <end position="234"/>
    </location>
</feature>
<sequence length="407" mass="46591">MHADSATKPFQWVCSLYFFQSIPFVVVSLITTIIYQQLGFQNDKITLWASLLMLPWAIKPFFAPFLEIIATKKKLTITTQALLSLLFLVLALSSDSRYFLVLSSVCFVGIAFVSSLHDIVSDGVYILNLKEEEQKRYVAIRSFFYQMGRLVIKGFLLTSIAQIALHYHFNVWQVFFYSLFMLGFLLTVYHGFKLPEKEAIKPKIKKEYGLILSELITNKALYVPLLYIFLFNFADAQLQKIIPLFLLDETGLNLNLSQVGKIYGILGGVALMLGIFVSGFLMTRFSLSYCIKKFSSVLFLSPLLFLLLTLGEMHPVFIYVVIAFYQFVLGLANGAYMGYLLFIANKNHYPMSMYTFCTSAMALSYVFWGALSGIVQQQLGYSFFFIYLLIINSFLIMMTYRMMSKNV</sequence>
<keyword evidence="2" id="KW-0813">Transport</keyword>
<dbReference type="SUPFAM" id="SSF103473">
    <property type="entry name" value="MFS general substrate transporter"/>
    <property type="match status" value="1"/>
</dbReference>
<keyword evidence="5 6" id="KW-0472">Membrane</keyword>
<feature type="transmembrane region" description="Helical" evidence="6">
    <location>
        <begin position="381"/>
        <end position="400"/>
    </location>
</feature>